<feature type="non-terminal residue" evidence="4">
    <location>
        <position position="87"/>
    </location>
</feature>
<keyword evidence="1" id="KW-0808">Transferase</keyword>
<evidence type="ECO:0000313" key="4">
    <source>
        <dbReference type="EMBL" id="KJY20716.1"/>
    </source>
</evidence>
<dbReference type="Proteomes" id="UP000033551">
    <property type="component" value="Unassembled WGS sequence"/>
</dbReference>
<dbReference type="AlphaFoldDB" id="A0A0F4IJ87"/>
<dbReference type="InterPro" id="IPR014043">
    <property type="entry name" value="Acyl_transferase_dom"/>
</dbReference>
<evidence type="ECO:0000313" key="5">
    <source>
        <dbReference type="Proteomes" id="UP000033551"/>
    </source>
</evidence>
<dbReference type="EMBL" id="JZWV01001492">
    <property type="protein sequence ID" value="KJY20716.1"/>
    <property type="molecule type" value="Genomic_DNA"/>
</dbReference>
<keyword evidence="5" id="KW-1185">Reference proteome</keyword>
<comment type="caution">
    <text evidence="4">The sequence shown here is derived from an EMBL/GenBank/DDBJ whole genome shotgun (WGS) entry which is preliminary data.</text>
</comment>
<reference evidence="4 5" key="1">
    <citation type="submission" date="2015-02" db="EMBL/GenBank/DDBJ databases">
        <authorList>
            <person name="Ju K.-S."/>
            <person name="Doroghazi J.R."/>
            <person name="Metcalf W."/>
        </authorList>
    </citation>
    <scope>NUCLEOTIDE SEQUENCE [LARGE SCALE GENOMIC DNA]</scope>
    <source>
        <strain evidence="4 5">NRRL ISP-5550</strain>
    </source>
</reference>
<keyword evidence="2" id="KW-0511">Multifunctional enzyme</keyword>
<name>A0A0F4IJ87_9ACTN</name>
<evidence type="ECO:0000256" key="1">
    <source>
        <dbReference type="ARBA" id="ARBA00022679"/>
    </source>
</evidence>
<sequence length="87" mass="9162">MVSGAEDAVAELAGKLAAEGRKTKALAVSHAFHSPLMDPILDAFREVAESVAFEAPALPVVSTLTGRTLTAEEAGSADYWVRHVREA</sequence>
<dbReference type="PANTHER" id="PTHR43775">
    <property type="entry name" value="FATTY ACID SYNTHASE"/>
    <property type="match status" value="1"/>
</dbReference>
<dbReference type="GO" id="GO:0004312">
    <property type="term" value="F:fatty acid synthase activity"/>
    <property type="evidence" value="ECO:0007669"/>
    <property type="project" value="TreeGrafter"/>
</dbReference>
<dbReference type="InterPro" id="IPR001227">
    <property type="entry name" value="Ac_transferase_dom_sf"/>
</dbReference>
<dbReference type="InterPro" id="IPR016035">
    <property type="entry name" value="Acyl_Trfase/lysoPLipase"/>
</dbReference>
<dbReference type="Pfam" id="PF00698">
    <property type="entry name" value="Acyl_transf_1"/>
    <property type="match status" value="1"/>
</dbReference>
<proteinExistence type="predicted"/>
<evidence type="ECO:0000256" key="2">
    <source>
        <dbReference type="ARBA" id="ARBA00023268"/>
    </source>
</evidence>
<dbReference type="Gene3D" id="3.40.366.10">
    <property type="entry name" value="Malonyl-Coenzyme A Acyl Carrier Protein, domain 2"/>
    <property type="match status" value="1"/>
</dbReference>
<dbReference type="GO" id="GO:0006633">
    <property type="term" value="P:fatty acid biosynthetic process"/>
    <property type="evidence" value="ECO:0007669"/>
    <property type="project" value="TreeGrafter"/>
</dbReference>
<dbReference type="PANTHER" id="PTHR43775:SF51">
    <property type="entry name" value="INACTIVE PHENOLPHTHIOCEROL SYNTHESIS POLYKETIDE SYNTHASE TYPE I PKS1-RELATED"/>
    <property type="match status" value="1"/>
</dbReference>
<dbReference type="SMART" id="SM00827">
    <property type="entry name" value="PKS_AT"/>
    <property type="match status" value="1"/>
</dbReference>
<organism evidence="4 5">
    <name type="scientific">Streptomyces katrae</name>
    <dbReference type="NCBI Taxonomy" id="68223"/>
    <lineage>
        <taxon>Bacteria</taxon>
        <taxon>Bacillati</taxon>
        <taxon>Actinomycetota</taxon>
        <taxon>Actinomycetes</taxon>
        <taxon>Kitasatosporales</taxon>
        <taxon>Streptomycetaceae</taxon>
        <taxon>Streptomyces</taxon>
    </lineage>
</organism>
<gene>
    <name evidence="4" type="ORF">VR44_38605</name>
</gene>
<evidence type="ECO:0000259" key="3">
    <source>
        <dbReference type="SMART" id="SM00827"/>
    </source>
</evidence>
<feature type="domain" description="Malonyl-CoA:ACP transacylase (MAT)" evidence="3">
    <location>
        <begin position="1"/>
        <end position="86"/>
    </location>
</feature>
<protein>
    <recommendedName>
        <fullName evidence="3">Malonyl-CoA:ACP transacylase (MAT) domain-containing protein</fullName>
    </recommendedName>
</protein>
<accession>A0A0F4IJ87</accession>
<dbReference type="PATRIC" id="fig|68223.7.peg.5395"/>
<dbReference type="SUPFAM" id="SSF52151">
    <property type="entry name" value="FabD/lysophospholipase-like"/>
    <property type="match status" value="1"/>
</dbReference>
<dbReference type="InterPro" id="IPR050091">
    <property type="entry name" value="PKS_NRPS_Biosynth_Enz"/>
</dbReference>